<evidence type="ECO:0000313" key="2">
    <source>
        <dbReference type="Proteomes" id="UP000663992"/>
    </source>
</evidence>
<dbReference type="Gene3D" id="3.10.129.10">
    <property type="entry name" value="Hotdog Thioesterase"/>
    <property type="match status" value="1"/>
</dbReference>
<accession>A0ABS3D2J8</accession>
<evidence type="ECO:0000313" key="1">
    <source>
        <dbReference type="EMBL" id="MBN7822866.1"/>
    </source>
</evidence>
<dbReference type="SUPFAM" id="SSF54637">
    <property type="entry name" value="Thioesterase/thiol ester dehydrase-isomerase"/>
    <property type="match status" value="1"/>
</dbReference>
<name>A0ABS3D2J8_9ALTE</name>
<dbReference type="Pfam" id="PF13279">
    <property type="entry name" value="4HBT_2"/>
    <property type="match status" value="1"/>
</dbReference>
<dbReference type="EMBL" id="JAFKCS010000230">
    <property type="protein sequence ID" value="MBN7822866.1"/>
    <property type="molecule type" value="Genomic_DNA"/>
</dbReference>
<proteinExistence type="predicted"/>
<feature type="non-terminal residue" evidence="1">
    <location>
        <position position="1"/>
    </location>
</feature>
<gene>
    <name evidence="1" type="ORF">J0A65_23585</name>
</gene>
<organism evidence="1 2">
    <name type="scientific">Bowmanella yangjiangensis</name>
    <dbReference type="NCBI Taxonomy" id="2811230"/>
    <lineage>
        <taxon>Bacteria</taxon>
        <taxon>Pseudomonadati</taxon>
        <taxon>Pseudomonadota</taxon>
        <taxon>Gammaproteobacteria</taxon>
        <taxon>Alteromonadales</taxon>
        <taxon>Alteromonadaceae</taxon>
        <taxon>Bowmanella</taxon>
    </lineage>
</organism>
<dbReference type="RefSeq" id="WP_206596718.1">
    <property type="nucleotide sequence ID" value="NZ_JAFKCS010000230.1"/>
</dbReference>
<comment type="caution">
    <text evidence="1">The sequence shown here is derived from an EMBL/GenBank/DDBJ whole genome shotgun (WGS) entry which is preliminary data.</text>
</comment>
<keyword evidence="2" id="KW-1185">Reference proteome</keyword>
<protein>
    <submittedName>
        <fullName evidence="1">Acyl-CoA thioesterase</fullName>
    </submittedName>
</protein>
<dbReference type="InterPro" id="IPR029069">
    <property type="entry name" value="HotDog_dom_sf"/>
</dbReference>
<sequence>TLQPLTPTRRSGSAAAPGCATARFQAHSTSSNAQPETFPMSFVTKRRILFGDCDPAGIVYTPRISYFVIEAVHDFLAHALGGPAIREIFAMGILPPARALSIEFLAPMAWDEVIDIEVRSGDLTTSSFSFFVEARNAARDVTFRATLTQVAVSPESKRPIPLPQALRDALSAT</sequence>
<dbReference type="Proteomes" id="UP000663992">
    <property type="component" value="Unassembled WGS sequence"/>
</dbReference>
<reference evidence="1 2" key="1">
    <citation type="submission" date="2021-03" db="EMBL/GenBank/DDBJ databases">
        <title>novel species isolated from a fishpond in China.</title>
        <authorList>
            <person name="Lu H."/>
            <person name="Cai Z."/>
        </authorList>
    </citation>
    <scope>NUCLEOTIDE SEQUENCE [LARGE SCALE GENOMIC DNA]</scope>
    <source>
        <strain evidence="1 2">Y57</strain>
    </source>
</reference>
<dbReference type="CDD" id="cd00586">
    <property type="entry name" value="4HBT"/>
    <property type="match status" value="1"/>
</dbReference>